<evidence type="ECO:0000256" key="1">
    <source>
        <dbReference type="ARBA" id="ARBA00022729"/>
    </source>
</evidence>
<dbReference type="STRING" id="1499687.BN1080_00984"/>
<dbReference type="OrthoDB" id="9774451at2"/>
<dbReference type="PROSITE" id="PS51257">
    <property type="entry name" value="PROKAR_LIPOPROTEIN"/>
    <property type="match status" value="1"/>
</dbReference>
<reference evidence="5 6" key="1">
    <citation type="submission" date="2014-09" db="EMBL/GenBank/DDBJ databases">
        <authorList>
            <person name="Urmite Genomes Urmite Genomes"/>
        </authorList>
    </citation>
    <scope>NUCLEOTIDE SEQUENCE [LARGE SCALE GENOMIC DNA]</scope>
    <source>
        <strain evidence="5 6">ES2</strain>
    </source>
</reference>
<feature type="domain" description="Solute-binding protein family 3/N-terminal" evidence="3">
    <location>
        <begin position="41"/>
        <end position="262"/>
    </location>
</feature>
<proteinExistence type="predicted"/>
<keyword evidence="1 2" id="KW-0732">Signal</keyword>
<dbReference type="GO" id="GO:0015276">
    <property type="term" value="F:ligand-gated monoatomic ion channel activity"/>
    <property type="evidence" value="ECO:0007669"/>
    <property type="project" value="InterPro"/>
</dbReference>
<dbReference type="PANTHER" id="PTHR35936">
    <property type="entry name" value="MEMBRANE-BOUND LYTIC MUREIN TRANSGLYCOSYLASE F"/>
    <property type="match status" value="1"/>
</dbReference>
<dbReference type="Pfam" id="PF00497">
    <property type="entry name" value="SBP_bac_3"/>
    <property type="match status" value="1"/>
</dbReference>
<dbReference type="Gene3D" id="3.40.190.10">
    <property type="entry name" value="Periplasmic binding protein-like II"/>
    <property type="match status" value="2"/>
</dbReference>
<dbReference type="SMART" id="SM00062">
    <property type="entry name" value="PBPb"/>
    <property type="match status" value="1"/>
</dbReference>
<sequence length="273" mass="29675">MKKRSMISFVLMGALSLALAGCGEEDTANGSSGDSGGEKEKLRLVTDGAYAPMEYLDNGEITGFGIDFAEAVVEEAGYEADIEVIGWEPIFVEIEGKTADLAVSSITINDERKETYDFSVPYYLSTNMIMVPEDSDVQSGEDLKGKKIAVLNGSTGQEAAETIAGENSTDVLKFADNNLAIQELLAGGADAVIADNTIVEYYTQMNPEQKLKVVPDDDFAEEFYGILFPKGSELKADFDEAIKAIIDNGTYTEIYQEWFGNEPDLEALKAQQE</sequence>
<dbReference type="Proteomes" id="UP000043699">
    <property type="component" value="Unassembled WGS sequence"/>
</dbReference>
<dbReference type="InterPro" id="IPR001638">
    <property type="entry name" value="Solute-binding_3/MltF_N"/>
</dbReference>
<dbReference type="SMART" id="SM00079">
    <property type="entry name" value="PBPe"/>
    <property type="match status" value="1"/>
</dbReference>
<gene>
    <name evidence="5" type="primary">glnH_1</name>
    <name evidence="5" type="ORF">BN1080_00984</name>
</gene>
<keyword evidence="6" id="KW-1185">Reference proteome</keyword>
<feature type="signal peptide" evidence="2">
    <location>
        <begin position="1"/>
        <end position="20"/>
    </location>
</feature>
<accession>A0A098EID7</accession>
<dbReference type="RefSeq" id="WP_052650796.1">
    <property type="nucleotide sequence ID" value="NZ_CCXS01000001.1"/>
</dbReference>
<evidence type="ECO:0000256" key="2">
    <source>
        <dbReference type="SAM" id="SignalP"/>
    </source>
</evidence>
<organism evidence="5 6">
    <name type="scientific">Planococcus massiliensis</name>
    <dbReference type="NCBI Taxonomy" id="1499687"/>
    <lineage>
        <taxon>Bacteria</taxon>
        <taxon>Bacillati</taxon>
        <taxon>Bacillota</taxon>
        <taxon>Bacilli</taxon>
        <taxon>Bacillales</taxon>
        <taxon>Caryophanaceae</taxon>
        <taxon>Planococcus</taxon>
    </lineage>
</organism>
<name>A0A098EID7_9BACL</name>
<dbReference type="AlphaFoldDB" id="A0A098EID7"/>
<feature type="domain" description="Ionotropic glutamate receptor C-terminal" evidence="4">
    <location>
        <begin position="41"/>
        <end position="261"/>
    </location>
</feature>
<evidence type="ECO:0000313" key="5">
    <source>
        <dbReference type="EMBL" id="CEG22064.1"/>
    </source>
</evidence>
<feature type="chain" id="PRO_5001940888" evidence="2">
    <location>
        <begin position="21"/>
        <end position="273"/>
    </location>
</feature>
<protein>
    <submittedName>
        <fullName evidence="5">Glutamine-binding periplasmic protein</fullName>
    </submittedName>
</protein>
<evidence type="ECO:0000259" key="4">
    <source>
        <dbReference type="SMART" id="SM00079"/>
    </source>
</evidence>
<evidence type="ECO:0000259" key="3">
    <source>
        <dbReference type="SMART" id="SM00062"/>
    </source>
</evidence>
<dbReference type="GO" id="GO:0016020">
    <property type="term" value="C:membrane"/>
    <property type="evidence" value="ECO:0007669"/>
    <property type="project" value="InterPro"/>
</dbReference>
<dbReference type="InterPro" id="IPR001320">
    <property type="entry name" value="Iontro_rcpt_C"/>
</dbReference>
<evidence type="ECO:0000313" key="6">
    <source>
        <dbReference type="Proteomes" id="UP000043699"/>
    </source>
</evidence>
<dbReference type="PANTHER" id="PTHR35936:SF17">
    <property type="entry name" value="ARGININE-BINDING EXTRACELLULAR PROTEIN ARTP"/>
    <property type="match status" value="1"/>
</dbReference>
<dbReference type="EMBL" id="CCXS01000001">
    <property type="protein sequence ID" value="CEG22064.1"/>
    <property type="molecule type" value="Genomic_DNA"/>
</dbReference>
<dbReference type="SUPFAM" id="SSF53850">
    <property type="entry name" value="Periplasmic binding protein-like II"/>
    <property type="match status" value="1"/>
</dbReference>